<sequence length="81" mass="9607">MKEESEKEKMLLVELEAFQKSYSPDTIDISEIIKDMTNLWPNLSVEDKRQFVQLSVKELWVDKISTKRSPESLKIMDIKFQ</sequence>
<gene>
    <name evidence="1" type="ORF">FZC79_10225</name>
</gene>
<dbReference type="Proteomes" id="UP000323317">
    <property type="component" value="Unassembled WGS sequence"/>
</dbReference>
<dbReference type="RefSeq" id="WP_148946716.1">
    <property type="nucleotide sequence ID" value="NZ_VTEH01000006.1"/>
</dbReference>
<proteinExistence type="predicted"/>
<dbReference type="EMBL" id="VTEH01000006">
    <property type="protein sequence ID" value="TYR75538.1"/>
    <property type="molecule type" value="Genomic_DNA"/>
</dbReference>
<name>A0A5D4KE01_9BACI</name>
<protein>
    <submittedName>
        <fullName evidence="1">Uncharacterized protein</fullName>
    </submittedName>
</protein>
<reference evidence="1 2" key="1">
    <citation type="submission" date="2019-08" db="EMBL/GenBank/DDBJ databases">
        <title>Bacillus genomes from the desert of Cuatro Cienegas, Coahuila.</title>
        <authorList>
            <person name="Olmedo-Alvarez G."/>
        </authorList>
    </citation>
    <scope>NUCLEOTIDE SEQUENCE [LARGE SCALE GENOMIC DNA]</scope>
    <source>
        <strain evidence="1 2">CH40_1T</strain>
    </source>
</reference>
<accession>A0A5D4KE01</accession>
<comment type="caution">
    <text evidence="1">The sequence shown here is derived from an EMBL/GenBank/DDBJ whole genome shotgun (WGS) entry which is preliminary data.</text>
</comment>
<evidence type="ECO:0000313" key="2">
    <source>
        <dbReference type="Proteomes" id="UP000323317"/>
    </source>
</evidence>
<evidence type="ECO:0000313" key="1">
    <source>
        <dbReference type="EMBL" id="TYR75538.1"/>
    </source>
</evidence>
<organism evidence="1 2">
    <name type="scientific">Rossellomorea vietnamensis</name>
    <dbReference type="NCBI Taxonomy" id="218284"/>
    <lineage>
        <taxon>Bacteria</taxon>
        <taxon>Bacillati</taxon>
        <taxon>Bacillota</taxon>
        <taxon>Bacilli</taxon>
        <taxon>Bacillales</taxon>
        <taxon>Bacillaceae</taxon>
        <taxon>Rossellomorea</taxon>
    </lineage>
</organism>
<dbReference type="AlphaFoldDB" id="A0A5D4KE01"/>